<keyword evidence="7 9" id="KW-0057">Aromatic amino acid biosynthesis</keyword>
<feature type="domain" description="N-(5'phosphoribosyl) anthranilate isomerase (PRAI)" evidence="10">
    <location>
        <begin position="8"/>
        <end position="203"/>
    </location>
</feature>
<dbReference type="Proteomes" id="UP000435059">
    <property type="component" value="Unassembled WGS sequence"/>
</dbReference>
<sequence length="209" mass="23850">MINGKIIKVCGMREAENIQDVEAIEGIDMLGFIFYPKSPRCVYELPAYLPTHARRVGVFVNEDKQVVSMYADRFGLNDVQLHGNESPEYCRSLHSTGLKIIKAFSVDRPKDLKKVYDYEKVCDLFLFDTKCEQYGGSGNQFDWSILHTYNGDVPFLLSGGINSYSANALKEFKHPRLAGYDLNSRFETKPGEKDPERIRTFLNELKSSL</sequence>
<dbReference type="EMBL" id="FOUM01000030">
    <property type="protein sequence ID" value="SFN31398.1"/>
    <property type="molecule type" value="Genomic_DNA"/>
</dbReference>
<protein>
    <recommendedName>
        <fullName evidence="4 9">N-(5'-phosphoribosyl)anthranilate isomerase</fullName>
        <shortName evidence="9">PRAI</shortName>
        <ecNumber evidence="3 9">5.3.1.24</ecNumber>
    </recommendedName>
</protein>
<dbReference type="Proteomes" id="UP000183766">
    <property type="component" value="Unassembled WGS sequence"/>
</dbReference>
<evidence type="ECO:0000313" key="22">
    <source>
        <dbReference type="Proteomes" id="UP000435059"/>
    </source>
</evidence>
<dbReference type="InterPro" id="IPR044643">
    <property type="entry name" value="TrpF_fam"/>
</dbReference>
<dbReference type="PANTHER" id="PTHR42894:SF1">
    <property type="entry name" value="N-(5'-PHOSPHORIBOSYL)ANTHRANILATE ISOMERASE"/>
    <property type="match status" value="1"/>
</dbReference>
<evidence type="ECO:0000259" key="10">
    <source>
        <dbReference type="Pfam" id="PF00697"/>
    </source>
</evidence>
<comment type="pathway">
    <text evidence="2 9">Amino-acid biosynthesis; L-tryptophan biosynthesis; L-tryptophan from chorismate: step 3/5.</text>
</comment>
<name>A0A173Z3I6_9BACE</name>
<dbReference type="InterPro" id="IPR001240">
    <property type="entry name" value="PRAI_dom"/>
</dbReference>
<proteinExistence type="inferred from homology"/>
<evidence type="ECO:0000313" key="23">
    <source>
        <dbReference type="Proteomes" id="UP000474077"/>
    </source>
</evidence>
<dbReference type="SUPFAM" id="SSF51366">
    <property type="entry name" value="Ribulose-phoshate binding barrel"/>
    <property type="match status" value="1"/>
</dbReference>
<dbReference type="Proteomes" id="UP000183040">
    <property type="component" value="Unassembled WGS sequence"/>
</dbReference>
<dbReference type="Proteomes" id="UP001197958">
    <property type="component" value="Unassembled WGS sequence"/>
</dbReference>
<dbReference type="EMBL" id="WDES01000013">
    <property type="protein sequence ID" value="KAB6088491.1"/>
    <property type="molecule type" value="Genomic_DNA"/>
</dbReference>
<evidence type="ECO:0000313" key="21">
    <source>
        <dbReference type="Proteomes" id="UP000284417"/>
    </source>
</evidence>
<dbReference type="EMBL" id="FNRP01000003">
    <property type="protein sequence ID" value="SEA23698.1"/>
    <property type="molecule type" value="Genomic_DNA"/>
</dbReference>
<evidence type="ECO:0000256" key="5">
    <source>
        <dbReference type="ARBA" id="ARBA00022605"/>
    </source>
</evidence>
<evidence type="ECO:0000256" key="9">
    <source>
        <dbReference type="HAMAP-Rule" id="MF_00135"/>
    </source>
</evidence>
<evidence type="ECO:0000313" key="16">
    <source>
        <dbReference type="EMBL" id="SEA23698.1"/>
    </source>
</evidence>
<gene>
    <name evidence="9" type="primary">trpF</name>
    <name evidence="15" type="ORF">DW042_10915</name>
    <name evidence="14" type="ORF">DXD03_05520</name>
    <name evidence="11" type="ORF">GA560_09035</name>
    <name evidence="12" type="ORF">GA574_09740</name>
    <name evidence="13" type="ORF">LDZ35_01705</name>
    <name evidence="16" type="ORF">SAMN04487924_103236</name>
    <name evidence="17" type="ORF">SAMN05216250_1309</name>
</gene>
<keyword evidence="22" id="KW-1185">Reference proteome</keyword>
<evidence type="ECO:0000313" key="14">
    <source>
        <dbReference type="EMBL" id="RGK66082.1"/>
    </source>
</evidence>
<dbReference type="PANTHER" id="PTHR42894">
    <property type="entry name" value="N-(5'-PHOSPHORIBOSYL)ANTHRANILATE ISOMERASE"/>
    <property type="match status" value="1"/>
</dbReference>
<dbReference type="EC" id="5.3.1.24" evidence="3 9"/>
<evidence type="ECO:0000313" key="20">
    <source>
        <dbReference type="Proteomes" id="UP000261210"/>
    </source>
</evidence>
<reference evidence="20 21" key="3">
    <citation type="submission" date="2018-08" db="EMBL/GenBank/DDBJ databases">
        <title>A genome reference for cultivated species of the human gut microbiota.</title>
        <authorList>
            <person name="Zou Y."/>
            <person name="Xue W."/>
            <person name="Luo G."/>
        </authorList>
    </citation>
    <scope>NUCLEOTIDE SEQUENCE [LARGE SCALE GENOMIC DNA]</scope>
    <source>
        <strain evidence="15 21">AF39-6AC</strain>
        <strain evidence="14 20">TF10-34</strain>
    </source>
</reference>
<evidence type="ECO:0000313" key="17">
    <source>
        <dbReference type="EMBL" id="SFN31398.1"/>
    </source>
</evidence>
<dbReference type="GO" id="GO:0000162">
    <property type="term" value="P:L-tryptophan biosynthetic process"/>
    <property type="evidence" value="ECO:0007669"/>
    <property type="project" value="UniProtKB-UniRule"/>
</dbReference>
<dbReference type="RefSeq" id="WP_008640637.1">
    <property type="nucleotide sequence ID" value="NZ_CP042282.1"/>
</dbReference>
<dbReference type="EMBL" id="QSQU01000005">
    <property type="protein sequence ID" value="RGK66082.1"/>
    <property type="molecule type" value="Genomic_DNA"/>
</dbReference>
<dbReference type="Pfam" id="PF00697">
    <property type="entry name" value="PRAI"/>
    <property type="match status" value="1"/>
</dbReference>
<evidence type="ECO:0000313" key="11">
    <source>
        <dbReference type="EMBL" id="KAB6083718.1"/>
    </source>
</evidence>
<evidence type="ECO:0000256" key="6">
    <source>
        <dbReference type="ARBA" id="ARBA00022822"/>
    </source>
</evidence>
<evidence type="ECO:0000313" key="15">
    <source>
        <dbReference type="EMBL" id="RHK97089.1"/>
    </source>
</evidence>
<dbReference type="UniPathway" id="UPA00035">
    <property type="reaction ID" value="UER00042"/>
</dbReference>
<evidence type="ECO:0000256" key="2">
    <source>
        <dbReference type="ARBA" id="ARBA00004664"/>
    </source>
</evidence>
<evidence type="ECO:0000313" key="19">
    <source>
        <dbReference type="Proteomes" id="UP000183766"/>
    </source>
</evidence>
<dbReference type="EMBL" id="QROC01000012">
    <property type="protein sequence ID" value="RHK97089.1"/>
    <property type="molecule type" value="Genomic_DNA"/>
</dbReference>
<organism evidence="14 20">
    <name type="scientific">Bacteroides xylanisolvens</name>
    <dbReference type="NCBI Taxonomy" id="371601"/>
    <lineage>
        <taxon>Bacteria</taxon>
        <taxon>Pseudomonadati</taxon>
        <taxon>Bacteroidota</taxon>
        <taxon>Bacteroidia</taxon>
        <taxon>Bacteroidales</taxon>
        <taxon>Bacteroidaceae</taxon>
        <taxon>Bacteroides</taxon>
    </lineage>
</organism>
<dbReference type="Gene3D" id="3.20.20.70">
    <property type="entry name" value="Aldolase class I"/>
    <property type="match status" value="1"/>
</dbReference>
<dbReference type="AlphaFoldDB" id="A0A173Z3I6"/>
<keyword evidence="8 9" id="KW-0413">Isomerase</keyword>
<dbReference type="EMBL" id="JAIWWW010000004">
    <property type="protein sequence ID" value="MCA4521931.1"/>
    <property type="molecule type" value="Genomic_DNA"/>
</dbReference>
<evidence type="ECO:0000256" key="4">
    <source>
        <dbReference type="ARBA" id="ARBA00022272"/>
    </source>
</evidence>
<evidence type="ECO:0000313" key="12">
    <source>
        <dbReference type="EMBL" id="KAB6088491.1"/>
    </source>
</evidence>
<reference evidence="22 23" key="4">
    <citation type="journal article" date="2019" name="Nat. Med.">
        <title>A library of human gut bacterial isolates paired with longitudinal multiomics data enables mechanistic microbiome research.</title>
        <authorList>
            <person name="Poyet M."/>
            <person name="Groussin M."/>
            <person name="Gibbons S.M."/>
            <person name="Avila-Pacheco J."/>
            <person name="Jiang X."/>
            <person name="Kearney S.M."/>
            <person name="Perrotta A.R."/>
            <person name="Berdy B."/>
            <person name="Zhao S."/>
            <person name="Lieberman T.D."/>
            <person name="Swanson P.K."/>
            <person name="Smith M."/>
            <person name="Roesemann S."/>
            <person name="Alexander J.E."/>
            <person name="Rich S.A."/>
            <person name="Livny J."/>
            <person name="Vlamakis H."/>
            <person name="Clish C."/>
            <person name="Bullock K."/>
            <person name="Deik A."/>
            <person name="Scott J."/>
            <person name="Pierce K.A."/>
            <person name="Xavier R.J."/>
            <person name="Alm E.J."/>
        </authorList>
    </citation>
    <scope>NUCLEOTIDE SEQUENCE [LARGE SCALE GENOMIC DNA]</scope>
    <source>
        <strain evidence="11 23">BIOML-A73</strain>
        <strain evidence="12 22">BIOML-A74</strain>
    </source>
</reference>
<evidence type="ECO:0000256" key="1">
    <source>
        <dbReference type="ARBA" id="ARBA00001164"/>
    </source>
</evidence>
<dbReference type="GO" id="GO:0004640">
    <property type="term" value="F:phosphoribosylanthranilate isomerase activity"/>
    <property type="evidence" value="ECO:0007669"/>
    <property type="project" value="UniProtKB-UniRule"/>
</dbReference>
<evidence type="ECO:0000313" key="13">
    <source>
        <dbReference type="EMBL" id="MCA4521931.1"/>
    </source>
</evidence>
<dbReference type="Proteomes" id="UP000474077">
    <property type="component" value="Unassembled WGS sequence"/>
</dbReference>
<evidence type="ECO:0000256" key="8">
    <source>
        <dbReference type="ARBA" id="ARBA00023235"/>
    </source>
</evidence>
<reference evidence="13" key="5">
    <citation type="submission" date="2023-08" db="EMBL/GenBank/DDBJ databases">
        <title>Mucin Metabolism Genes Underlie the Key Renovations of Bacteroides xylanisolvens Genomes in Captive Great Apes.</title>
        <authorList>
            <person name="Nishida A.H."/>
        </authorList>
    </citation>
    <scope>NUCLEOTIDE SEQUENCE</scope>
    <source>
        <strain evidence="13">P19.10B</strain>
    </source>
</reference>
<dbReference type="HAMAP" id="MF_00135">
    <property type="entry name" value="PRAI"/>
    <property type="match status" value="1"/>
</dbReference>
<evidence type="ECO:0000256" key="7">
    <source>
        <dbReference type="ARBA" id="ARBA00023141"/>
    </source>
</evidence>
<keyword evidence="5 9" id="KW-0028">Amino-acid biosynthesis</keyword>
<dbReference type="InterPro" id="IPR011060">
    <property type="entry name" value="RibuloseP-bd_barrel"/>
</dbReference>
<reference evidence="19" key="2">
    <citation type="submission" date="2016-10" db="EMBL/GenBank/DDBJ databases">
        <authorList>
            <person name="Varghese N."/>
            <person name="Submissions S."/>
        </authorList>
    </citation>
    <scope>NUCLEOTIDE SEQUENCE [LARGE SCALE GENOMIC DNA]</scope>
    <source>
        <strain evidence="19">NLAE-zl-C202</strain>
    </source>
</reference>
<evidence type="ECO:0000256" key="3">
    <source>
        <dbReference type="ARBA" id="ARBA00012572"/>
    </source>
</evidence>
<comment type="similarity">
    <text evidence="9">Belongs to the TrpF family.</text>
</comment>
<comment type="catalytic activity">
    <reaction evidence="1 9">
        <text>N-(5-phospho-beta-D-ribosyl)anthranilate = 1-(2-carboxyphenylamino)-1-deoxy-D-ribulose 5-phosphate</text>
        <dbReference type="Rhea" id="RHEA:21540"/>
        <dbReference type="ChEBI" id="CHEBI:18277"/>
        <dbReference type="ChEBI" id="CHEBI:58613"/>
        <dbReference type="EC" id="5.3.1.24"/>
    </reaction>
</comment>
<dbReference type="InterPro" id="IPR013785">
    <property type="entry name" value="Aldolase_TIM"/>
</dbReference>
<dbReference type="Proteomes" id="UP000284417">
    <property type="component" value="Unassembled WGS sequence"/>
</dbReference>
<keyword evidence="6 9" id="KW-0822">Tryptophan biosynthesis</keyword>
<dbReference type="Proteomes" id="UP000261210">
    <property type="component" value="Unassembled WGS sequence"/>
</dbReference>
<reference evidence="16 18" key="1">
    <citation type="submission" date="2016-10" db="EMBL/GenBank/DDBJ databases">
        <authorList>
            <person name="de Groot N.N."/>
        </authorList>
    </citation>
    <scope>NUCLEOTIDE SEQUENCE [LARGE SCALE GENOMIC DNA]</scope>
    <source>
        <strain evidence="17">NLAE-zl-C202</strain>
        <strain evidence="16 18">NLAE-zl-G339</strain>
    </source>
</reference>
<evidence type="ECO:0000313" key="18">
    <source>
        <dbReference type="Proteomes" id="UP000183040"/>
    </source>
</evidence>
<dbReference type="EMBL" id="WDER01000019">
    <property type="protein sequence ID" value="KAB6083718.1"/>
    <property type="molecule type" value="Genomic_DNA"/>
</dbReference>
<accession>A0A173Z3I6</accession>
<dbReference type="CDD" id="cd00405">
    <property type="entry name" value="PRAI"/>
    <property type="match status" value="1"/>
</dbReference>